<name>A0A078S842_BACUN</name>
<dbReference type="EMBL" id="JNHN01000076">
    <property type="protein sequence ID" value="KDS58199.1"/>
    <property type="molecule type" value="Genomic_DNA"/>
</dbReference>
<dbReference type="AlphaFoldDB" id="A0A078S842"/>
<gene>
    <name evidence="1" type="ORF">M094_3722</name>
</gene>
<comment type="caution">
    <text evidence="1">The sequence shown here is derived from an EMBL/GenBank/DDBJ whole genome shotgun (WGS) entry which is preliminary data.</text>
</comment>
<reference evidence="1 2" key="1">
    <citation type="submission" date="2014-04" db="EMBL/GenBank/DDBJ databases">
        <authorList>
            <person name="Sears C."/>
            <person name="Carroll K."/>
            <person name="Sack B.R."/>
            <person name="Qadri F."/>
            <person name="Myers L.L."/>
            <person name="Chung G.-T."/>
            <person name="Escheverria P."/>
            <person name="Fraser C.M."/>
            <person name="Sadzewicz L."/>
            <person name="Shefchek K.A."/>
            <person name="Tallon L."/>
            <person name="Das S.P."/>
            <person name="Daugherty S."/>
            <person name="Mongodin E.F."/>
        </authorList>
    </citation>
    <scope>NUCLEOTIDE SEQUENCE [LARGE SCALE GENOMIC DNA]</scope>
    <source>
        <strain evidence="1 2">3978 T3 ii</strain>
    </source>
</reference>
<sequence length="45" mass="5505">MSIDPFLYFNHILNIKRKSDFDMFSLLFREISHKIMKQTLELTIE</sequence>
<dbReference type="Proteomes" id="UP000028013">
    <property type="component" value="Unassembled WGS sequence"/>
</dbReference>
<protein>
    <submittedName>
        <fullName evidence="1">Uncharacterized protein</fullName>
    </submittedName>
</protein>
<evidence type="ECO:0000313" key="2">
    <source>
        <dbReference type="Proteomes" id="UP000028013"/>
    </source>
</evidence>
<accession>A0A078S842</accession>
<proteinExistence type="predicted"/>
<organism evidence="1 2">
    <name type="scientific">Bacteroides uniformis str. 3978 T3 ii</name>
    <dbReference type="NCBI Taxonomy" id="1339349"/>
    <lineage>
        <taxon>Bacteria</taxon>
        <taxon>Pseudomonadati</taxon>
        <taxon>Bacteroidota</taxon>
        <taxon>Bacteroidia</taxon>
        <taxon>Bacteroidales</taxon>
        <taxon>Bacteroidaceae</taxon>
        <taxon>Bacteroides</taxon>
    </lineage>
</organism>
<evidence type="ECO:0000313" key="1">
    <source>
        <dbReference type="EMBL" id="KDS58199.1"/>
    </source>
</evidence>